<dbReference type="EC" id="2.7.7.65" evidence="2"/>
<dbReference type="GO" id="GO:0052621">
    <property type="term" value="F:diguanylate cyclase activity"/>
    <property type="evidence" value="ECO:0007669"/>
    <property type="project" value="UniProtKB-EC"/>
</dbReference>
<gene>
    <name evidence="6" type="ORF">AZ468_05925</name>
    <name evidence="5" type="ORF">OPW20_16270</name>
</gene>
<accession>A0A178JFG8</accession>
<dbReference type="AlphaFoldDB" id="A0A178JFG8"/>
<protein>
    <recommendedName>
        <fullName evidence="2">diguanylate cyclase</fullName>
        <ecNumber evidence="2">2.7.7.65</ecNumber>
    </recommendedName>
</protein>
<dbReference type="OrthoDB" id="9803824at2"/>
<name>A0A178JFG8_9VIBR</name>
<reference evidence="6 7" key="1">
    <citation type="submission" date="2016-03" db="EMBL/GenBank/DDBJ databases">
        <title>Draft genome sequence of the Vibrio tubiashii subs. europaeus.</title>
        <authorList>
            <person name="Spinard E."/>
            <person name="Dubert J."/>
            <person name="Nelson D.R."/>
            <person name="Barja J.L."/>
        </authorList>
    </citation>
    <scope>NUCLEOTIDE SEQUENCE [LARGE SCALE GENOMIC DNA]</scope>
    <source>
        <strain evidence="7">PP-638</strain>
        <strain evidence="6">PP2-638</strain>
    </source>
</reference>
<dbReference type="Gene3D" id="3.30.70.270">
    <property type="match status" value="1"/>
</dbReference>
<dbReference type="InterPro" id="IPR050469">
    <property type="entry name" value="Diguanylate_Cyclase"/>
</dbReference>
<keyword evidence="8" id="KW-1185">Reference proteome</keyword>
<sequence length="426" mass="48056">MVVVTILVVQLYWMHGGGHVFKIFPGQFVFLPTDDQALGGVSTASLESSESEVVLNCQLDKSDAYSWPYCGVAIQLGETMQHGINLKNYHTVRLNIDFERLDSTDQPTLRFYLRNFNPAYSSVEDEYTQKYNGLAYSPGVGEGVVDIPIANLQVLTWWLADNEIPIAHSAPEFTNVTKLELATGSGHFTGEYKMTIKSIEFIGNYIDGETLMLALLVFWVSLALVYSIVEIKRSHQLILQSQFRQDHLRKLNSDLKEQNIHFAELANRDALTGAMNRHSIREWLEKHFEGKLGREKALAALYLDIDHFKDVNDKYGHAIGDDILREFTMVILSMLSPSERLVRWGGEEFVVFCPGLSLDEASDLAERIRHRVESHIWVHGDPLTTSIGVASRSGERTNAMVTRADEALYMAKRQGRNQVVVSSQAD</sequence>
<dbReference type="InterPro" id="IPR000160">
    <property type="entry name" value="GGDEF_dom"/>
</dbReference>
<comment type="catalytic activity">
    <reaction evidence="3">
        <text>2 GTP = 3',3'-c-di-GMP + 2 diphosphate</text>
        <dbReference type="Rhea" id="RHEA:24898"/>
        <dbReference type="ChEBI" id="CHEBI:33019"/>
        <dbReference type="ChEBI" id="CHEBI:37565"/>
        <dbReference type="ChEBI" id="CHEBI:58805"/>
        <dbReference type="EC" id="2.7.7.65"/>
    </reaction>
</comment>
<dbReference type="GO" id="GO:0005886">
    <property type="term" value="C:plasma membrane"/>
    <property type="evidence" value="ECO:0007669"/>
    <property type="project" value="TreeGrafter"/>
</dbReference>
<dbReference type="EMBL" id="JAPFIT010000018">
    <property type="protein sequence ID" value="MDC5741629.1"/>
    <property type="molecule type" value="Genomic_DNA"/>
</dbReference>
<dbReference type="CDD" id="cd01949">
    <property type="entry name" value="GGDEF"/>
    <property type="match status" value="1"/>
</dbReference>
<evidence type="ECO:0000313" key="8">
    <source>
        <dbReference type="Proteomes" id="UP001150001"/>
    </source>
</evidence>
<comment type="caution">
    <text evidence="6">The sequence shown here is derived from an EMBL/GenBank/DDBJ whole genome shotgun (WGS) entry which is preliminary data.</text>
</comment>
<organism evidence="6 7">
    <name type="scientific">Vibrio europaeus</name>
    <dbReference type="NCBI Taxonomy" id="300876"/>
    <lineage>
        <taxon>Bacteria</taxon>
        <taxon>Pseudomonadati</taxon>
        <taxon>Pseudomonadota</taxon>
        <taxon>Gammaproteobacteria</taxon>
        <taxon>Vibrionales</taxon>
        <taxon>Vibrionaceae</taxon>
        <taxon>Vibrio</taxon>
        <taxon>Vibrio oreintalis group</taxon>
    </lineage>
</organism>
<dbReference type="FunFam" id="3.30.70.270:FF:000001">
    <property type="entry name" value="Diguanylate cyclase domain protein"/>
    <property type="match status" value="1"/>
</dbReference>
<reference evidence="5" key="2">
    <citation type="submission" date="2022-11" db="EMBL/GenBank/DDBJ databases">
        <title>Role of the vibriolysin VemA secreted by the emergent pathogen Vibrio europaeus in the colonization of Manila clam mucus.</title>
        <authorList>
            <person name="Martinez C."/>
            <person name="Rodriguez S."/>
            <person name="Vences A."/>
            <person name="Barja J.L."/>
            <person name="Toranzo A.E."/>
            <person name="Dubert J."/>
        </authorList>
    </citation>
    <scope>NUCLEOTIDE SEQUENCE</scope>
    <source>
        <strain evidence="5">3454</strain>
    </source>
</reference>
<proteinExistence type="predicted"/>
<dbReference type="NCBIfam" id="TIGR00254">
    <property type="entry name" value="GGDEF"/>
    <property type="match status" value="1"/>
</dbReference>
<dbReference type="RefSeq" id="WP_069666568.1">
    <property type="nucleotide sequence ID" value="NZ_CP180205.1"/>
</dbReference>
<dbReference type="InterPro" id="IPR029787">
    <property type="entry name" value="Nucleotide_cyclase"/>
</dbReference>
<dbReference type="PANTHER" id="PTHR45138:SF9">
    <property type="entry name" value="DIGUANYLATE CYCLASE DGCM-RELATED"/>
    <property type="match status" value="1"/>
</dbReference>
<evidence type="ECO:0000259" key="4">
    <source>
        <dbReference type="PROSITE" id="PS50887"/>
    </source>
</evidence>
<comment type="cofactor">
    <cofactor evidence="1">
        <name>Mg(2+)</name>
        <dbReference type="ChEBI" id="CHEBI:18420"/>
    </cofactor>
</comment>
<feature type="domain" description="GGDEF" evidence="4">
    <location>
        <begin position="296"/>
        <end position="424"/>
    </location>
</feature>
<dbReference type="SMART" id="SM00267">
    <property type="entry name" value="GGDEF"/>
    <property type="match status" value="1"/>
</dbReference>
<dbReference type="SUPFAM" id="SSF49785">
    <property type="entry name" value="Galactose-binding domain-like"/>
    <property type="match status" value="1"/>
</dbReference>
<evidence type="ECO:0000256" key="2">
    <source>
        <dbReference type="ARBA" id="ARBA00012528"/>
    </source>
</evidence>
<dbReference type="SUPFAM" id="SSF55073">
    <property type="entry name" value="Nucleotide cyclase"/>
    <property type="match status" value="1"/>
</dbReference>
<dbReference type="InterPro" id="IPR008979">
    <property type="entry name" value="Galactose-bd-like_sf"/>
</dbReference>
<dbReference type="EMBL" id="LUAX01000001">
    <property type="protein sequence ID" value="OAN00661.1"/>
    <property type="molecule type" value="Genomic_DNA"/>
</dbReference>
<dbReference type="Pfam" id="PF00990">
    <property type="entry name" value="GGDEF"/>
    <property type="match status" value="1"/>
</dbReference>
<dbReference type="PROSITE" id="PS50887">
    <property type="entry name" value="GGDEF"/>
    <property type="match status" value="1"/>
</dbReference>
<dbReference type="Proteomes" id="UP000094761">
    <property type="component" value="Unassembled WGS sequence"/>
</dbReference>
<evidence type="ECO:0000256" key="3">
    <source>
        <dbReference type="ARBA" id="ARBA00034247"/>
    </source>
</evidence>
<evidence type="ECO:0000313" key="6">
    <source>
        <dbReference type="EMBL" id="OAN00661.1"/>
    </source>
</evidence>
<dbReference type="PANTHER" id="PTHR45138">
    <property type="entry name" value="REGULATORY COMPONENTS OF SENSORY TRANSDUCTION SYSTEM"/>
    <property type="match status" value="1"/>
</dbReference>
<dbReference type="GeneID" id="78075217"/>
<dbReference type="Proteomes" id="UP001150001">
    <property type="component" value="Unassembled WGS sequence"/>
</dbReference>
<evidence type="ECO:0000313" key="5">
    <source>
        <dbReference type="EMBL" id="MDC5741629.1"/>
    </source>
</evidence>
<dbReference type="GO" id="GO:0043709">
    <property type="term" value="P:cell adhesion involved in single-species biofilm formation"/>
    <property type="evidence" value="ECO:0007669"/>
    <property type="project" value="TreeGrafter"/>
</dbReference>
<dbReference type="InterPro" id="IPR043128">
    <property type="entry name" value="Rev_trsase/Diguanyl_cyclase"/>
</dbReference>
<dbReference type="GO" id="GO:1902201">
    <property type="term" value="P:negative regulation of bacterial-type flagellum-dependent cell motility"/>
    <property type="evidence" value="ECO:0007669"/>
    <property type="project" value="TreeGrafter"/>
</dbReference>
<evidence type="ECO:0000256" key="1">
    <source>
        <dbReference type="ARBA" id="ARBA00001946"/>
    </source>
</evidence>
<evidence type="ECO:0000313" key="7">
    <source>
        <dbReference type="Proteomes" id="UP000094761"/>
    </source>
</evidence>